<protein>
    <submittedName>
        <fullName evidence="1">Uncharacterized protein</fullName>
    </submittedName>
</protein>
<evidence type="ECO:0000313" key="2">
    <source>
        <dbReference type="Proteomes" id="UP000685013"/>
    </source>
</evidence>
<accession>A0AAV6LU57</accession>
<name>A0AAV6LU57_9ROSI</name>
<feature type="non-terminal residue" evidence="1">
    <location>
        <position position="1"/>
    </location>
</feature>
<dbReference type="Proteomes" id="UP000685013">
    <property type="component" value="Chromosome 20"/>
</dbReference>
<comment type="caution">
    <text evidence="1">The sequence shown here is derived from an EMBL/GenBank/DDBJ whole genome shotgun (WGS) entry which is preliminary data.</text>
</comment>
<keyword evidence="2" id="KW-1185">Reference proteome</keyword>
<gene>
    <name evidence="1" type="ORF">SDJN03_29426</name>
</gene>
<dbReference type="AlphaFoldDB" id="A0AAV6LU57"/>
<reference evidence="1 2" key="1">
    <citation type="journal article" date="2021" name="Hortic Res">
        <title>The domestication of Cucurbita argyrosperma as revealed by the genome of its wild relative.</title>
        <authorList>
            <person name="Barrera-Redondo J."/>
            <person name="Sanchez-de la Vega G."/>
            <person name="Aguirre-Liguori J.A."/>
            <person name="Castellanos-Morales G."/>
            <person name="Gutierrez-Guerrero Y.T."/>
            <person name="Aguirre-Dugua X."/>
            <person name="Aguirre-Planter E."/>
            <person name="Tenaillon M.I."/>
            <person name="Lira-Saade R."/>
            <person name="Eguiarte L.E."/>
        </authorList>
    </citation>
    <scope>NUCLEOTIDE SEQUENCE [LARGE SCALE GENOMIC DNA]</scope>
    <source>
        <strain evidence="1">JBR-2021</strain>
    </source>
</reference>
<organism evidence="1 2">
    <name type="scientific">Cucurbita argyrosperma subsp. sororia</name>
    <dbReference type="NCBI Taxonomy" id="37648"/>
    <lineage>
        <taxon>Eukaryota</taxon>
        <taxon>Viridiplantae</taxon>
        <taxon>Streptophyta</taxon>
        <taxon>Embryophyta</taxon>
        <taxon>Tracheophyta</taxon>
        <taxon>Spermatophyta</taxon>
        <taxon>Magnoliopsida</taxon>
        <taxon>eudicotyledons</taxon>
        <taxon>Gunneridae</taxon>
        <taxon>Pentapetalae</taxon>
        <taxon>rosids</taxon>
        <taxon>fabids</taxon>
        <taxon>Cucurbitales</taxon>
        <taxon>Cucurbitaceae</taxon>
        <taxon>Cucurbiteae</taxon>
        <taxon>Cucurbita</taxon>
    </lineage>
</organism>
<sequence>MFLVEPIPEPRYIKDENLLDKASNLRNLNFKISFSERVWLANHGKGSIKVYSTRAWEDHWLFDMKLWRGQIFAAEW</sequence>
<proteinExistence type="predicted"/>
<dbReference type="EMBL" id="JAGKQH010000020">
    <property type="protein sequence ID" value="KAG6570511.1"/>
    <property type="molecule type" value="Genomic_DNA"/>
</dbReference>
<evidence type="ECO:0000313" key="1">
    <source>
        <dbReference type="EMBL" id="KAG6570511.1"/>
    </source>
</evidence>